<keyword evidence="2" id="KW-1185">Reference proteome</keyword>
<name>A0A1E4SAX6_9ASCO</name>
<dbReference type="Proteomes" id="UP000094285">
    <property type="component" value="Unassembled WGS sequence"/>
</dbReference>
<dbReference type="GeneID" id="30982485"/>
<dbReference type="Pfam" id="PF09447">
    <property type="entry name" value="Cnl2_NKP2"/>
    <property type="match status" value="1"/>
</dbReference>
<reference evidence="2" key="1">
    <citation type="submission" date="2016-05" db="EMBL/GenBank/DDBJ databases">
        <title>Comparative genomics of biotechnologically important yeasts.</title>
        <authorList>
            <consortium name="DOE Joint Genome Institute"/>
            <person name="Riley R."/>
            <person name="Haridas S."/>
            <person name="Wolfe K.H."/>
            <person name="Lopes M.R."/>
            <person name="Hittinger C.T."/>
            <person name="Goker M."/>
            <person name="Salamov A."/>
            <person name="Wisecaver J."/>
            <person name="Long T.M."/>
            <person name="Aerts A.L."/>
            <person name="Barry K."/>
            <person name="Choi C."/>
            <person name="Clum A."/>
            <person name="Coughlan A.Y."/>
            <person name="Deshpande S."/>
            <person name="Douglass A.P."/>
            <person name="Hanson S.J."/>
            <person name="Klenk H.-P."/>
            <person name="Labutti K."/>
            <person name="Lapidus A."/>
            <person name="Lindquist E."/>
            <person name="Lipzen A."/>
            <person name="Meier-Kolthoff J.P."/>
            <person name="Ohm R.A."/>
            <person name="Otillar R.P."/>
            <person name="Pangilinan J."/>
            <person name="Peng Y."/>
            <person name="Rokas A."/>
            <person name="Rosa C.A."/>
            <person name="Scheuner C."/>
            <person name="Sibirny A.A."/>
            <person name="Slot J.C."/>
            <person name="Stielow J.B."/>
            <person name="Sun H."/>
            <person name="Kurtzman C.P."/>
            <person name="Blackwell M."/>
            <person name="Grigoriev I.V."/>
            <person name="Jeffries T.W."/>
        </authorList>
    </citation>
    <scope>NUCLEOTIDE SEQUENCE [LARGE SCALE GENOMIC DNA]</scope>
    <source>
        <strain evidence="2">NRRL Y-17324</strain>
    </source>
</reference>
<accession>A0A1E4SAX6</accession>
<protein>
    <submittedName>
        <fullName evidence="1">Uncharacterized protein</fullName>
    </submittedName>
</protein>
<evidence type="ECO:0000313" key="1">
    <source>
        <dbReference type="EMBL" id="ODV76677.1"/>
    </source>
</evidence>
<evidence type="ECO:0000313" key="2">
    <source>
        <dbReference type="Proteomes" id="UP000094285"/>
    </source>
</evidence>
<gene>
    <name evidence="1" type="ORF">CANTADRAFT_30346</name>
</gene>
<sequence length="143" mass="16129">TMKSSLILENFLGNNSSLQSFVPYEIFIKLMPPDCLDKLCQLVYEELQKQRKSESVQHVTKSILQEFDVPVTSTTDIQPGSVLRARSITSIEKRLNKLCDVLVSQNSSLDYEIAQLISTTEGIIQLLSDLRYGRNSDSGKEKT</sequence>
<dbReference type="AlphaFoldDB" id="A0A1E4SAX6"/>
<dbReference type="InterPro" id="IPR018565">
    <property type="entry name" value="Nkp2/Cnl2"/>
</dbReference>
<dbReference type="RefSeq" id="XP_020061799.1">
    <property type="nucleotide sequence ID" value="XM_020208348.1"/>
</dbReference>
<feature type="non-terminal residue" evidence="1">
    <location>
        <position position="143"/>
    </location>
</feature>
<organism evidence="1 2">
    <name type="scientific">Suhomyces tanzawaensis NRRL Y-17324</name>
    <dbReference type="NCBI Taxonomy" id="984487"/>
    <lineage>
        <taxon>Eukaryota</taxon>
        <taxon>Fungi</taxon>
        <taxon>Dikarya</taxon>
        <taxon>Ascomycota</taxon>
        <taxon>Saccharomycotina</taxon>
        <taxon>Pichiomycetes</taxon>
        <taxon>Debaryomycetaceae</taxon>
        <taxon>Suhomyces</taxon>
    </lineage>
</organism>
<dbReference type="GO" id="GO:0000776">
    <property type="term" value="C:kinetochore"/>
    <property type="evidence" value="ECO:0007669"/>
    <property type="project" value="InterPro"/>
</dbReference>
<feature type="non-terminal residue" evidence="1">
    <location>
        <position position="1"/>
    </location>
</feature>
<dbReference type="EMBL" id="KV453918">
    <property type="protein sequence ID" value="ODV76677.1"/>
    <property type="molecule type" value="Genomic_DNA"/>
</dbReference>
<proteinExistence type="predicted"/>